<keyword evidence="1" id="KW-1133">Transmembrane helix</keyword>
<dbReference type="OrthoDB" id="9814116at2"/>
<evidence type="ECO:0000313" key="2">
    <source>
        <dbReference type="EMBL" id="SIO55652.1"/>
    </source>
</evidence>
<dbReference type="Pfam" id="PF14373">
    <property type="entry name" value="Imm_superinfect"/>
    <property type="match status" value="1"/>
</dbReference>
<sequence length="114" mass="12791">MTQILEGIAVLGAFTLYMIPSIEADAHNRDDAFAITMVNVLLGWTVIGWLAAFMWARRPATEKRLTHLVRRTHRAVARVTIDKLVAHAQSRTALQSQMVGKLRVRTRAVVARQS</sequence>
<keyword evidence="1" id="KW-0812">Transmembrane</keyword>
<dbReference type="RefSeq" id="WP_074268855.1">
    <property type="nucleotide sequence ID" value="NZ_FSRM01000002.1"/>
</dbReference>
<evidence type="ECO:0000313" key="3">
    <source>
        <dbReference type="Proteomes" id="UP000184693"/>
    </source>
</evidence>
<evidence type="ECO:0000256" key="1">
    <source>
        <dbReference type="SAM" id="Phobius"/>
    </source>
</evidence>
<protein>
    <submittedName>
        <fullName evidence="2">Superinfection immunity protein</fullName>
    </submittedName>
</protein>
<feature type="transmembrane region" description="Helical" evidence="1">
    <location>
        <begin position="34"/>
        <end position="56"/>
    </location>
</feature>
<accession>A0A1N6KGF5</accession>
<dbReference type="Proteomes" id="UP000184693">
    <property type="component" value="Unassembled WGS sequence"/>
</dbReference>
<keyword evidence="1" id="KW-0472">Membrane</keyword>
<organism evidence="2 3">
    <name type="scientific">Paraburkholderia phenazinium</name>
    <dbReference type="NCBI Taxonomy" id="60549"/>
    <lineage>
        <taxon>Bacteria</taxon>
        <taxon>Pseudomonadati</taxon>
        <taxon>Pseudomonadota</taxon>
        <taxon>Betaproteobacteria</taxon>
        <taxon>Burkholderiales</taxon>
        <taxon>Burkholderiaceae</taxon>
        <taxon>Paraburkholderia</taxon>
    </lineage>
</organism>
<dbReference type="InterPro" id="IPR016410">
    <property type="entry name" value="Phage_imm"/>
</dbReference>
<dbReference type="EMBL" id="FSRM01000002">
    <property type="protein sequence ID" value="SIO55652.1"/>
    <property type="molecule type" value="Genomic_DNA"/>
</dbReference>
<reference evidence="2 3" key="1">
    <citation type="submission" date="2016-11" db="EMBL/GenBank/DDBJ databases">
        <authorList>
            <person name="Jaros S."/>
            <person name="Januszkiewicz K."/>
            <person name="Wedrychowicz H."/>
        </authorList>
    </citation>
    <scope>NUCLEOTIDE SEQUENCE [LARGE SCALE GENOMIC DNA]</scope>
    <source>
        <strain evidence="2 3">GAS86</strain>
    </source>
</reference>
<proteinExistence type="predicted"/>
<gene>
    <name evidence="2" type="ORF">SAMN05444168_7136</name>
</gene>
<name>A0A1N6KGF5_9BURK</name>
<dbReference type="AlphaFoldDB" id="A0A1N6KGF5"/>